<dbReference type="VEuPathDB" id="FungiDB:BCV72DRAFT_107085"/>
<feature type="chain" id="PRO_5012552349" evidence="1">
    <location>
        <begin position="17"/>
        <end position="227"/>
    </location>
</feature>
<gene>
    <name evidence="2" type="ORF">BCV72DRAFT_107085</name>
</gene>
<dbReference type="AlphaFoldDB" id="A0A1X0R6C3"/>
<dbReference type="EMBL" id="KV921902">
    <property type="protein sequence ID" value="ORE07544.1"/>
    <property type="molecule type" value="Genomic_DNA"/>
</dbReference>
<protein>
    <submittedName>
        <fullName evidence="2">Uncharacterized protein</fullName>
    </submittedName>
</protein>
<feature type="signal peptide" evidence="1">
    <location>
        <begin position="1"/>
        <end position="16"/>
    </location>
</feature>
<keyword evidence="1" id="KW-0732">Signal</keyword>
<dbReference type="Proteomes" id="UP000242414">
    <property type="component" value="Unassembled WGS sequence"/>
</dbReference>
<evidence type="ECO:0000313" key="2">
    <source>
        <dbReference type="EMBL" id="ORE07544.1"/>
    </source>
</evidence>
<reference evidence="2" key="1">
    <citation type="journal article" date="2016" name="Proc. Natl. Acad. Sci. U.S.A.">
        <title>Lipid metabolic changes in an early divergent fungus govern the establishment of a mutualistic symbiosis with endobacteria.</title>
        <authorList>
            <person name="Lastovetsky O.A."/>
            <person name="Gaspar M.L."/>
            <person name="Mondo S.J."/>
            <person name="LaButti K.M."/>
            <person name="Sandor L."/>
            <person name="Grigoriev I.V."/>
            <person name="Henry S.A."/>
            <person name="Pawlowska T.E."/>
        </authorList>
    </citation>
    <scope>NUCLEOTIDE SEQUENCE [LARGE SCALE GENOMIC DNA]</scope>
    <source>
        <strain evidence="2">ATCC 52814</strain>
    </source>
</reference>
<name>A0A1X0R6C3_RHIZD</name>
<dbReference type="OrthoDB" id="2248195at2759"/>
<evidence type="ECO:0000256" key="1">
    <source>
        <dbReference type="SAM" id="SignalP"/>
    </source>
</evidence>
<organism evidence="2">
    <name type="scientific">Rhizopus microsporus var. microsporus</name>
    <dbReference type="NCBI Taxonomy" id="86635"/>
    <lineage>
        <taxon>Eukaryota</taxon>
        <taxon>Fungi</taxon>
        <taxon>Fungi incertae sedis</taxon>
        <taxon>Mucoromycota</taxon>
        <taxon>Mucoromycotina</taxon>
        <taxon>Mucoromycetes</taxon>
        <taxon>Mucorales</taxon>
        <taxon>Mucorineae</taxon>
        <taxon>Rhizopodaceae</taxon>
        <taxon>Rhizopus</taxon>
    </lineage>
</organism>
<proteinExistence type="predicted"/>
<sequence>MLTFLLFLYFCLFAQAFYIKTELLRDTAQVHYESIVDTVLGQHNEKLLLELSQIIKDPHHLYEALKPEAELLLGSEPMQVCVAQMPGMIANQIHEQSTFIYNQIYPILKRRWLTADNDYHQMISQSVSDEVVEDLSDSLELLNMDITDDIIDTLRDFDMIGNIKRSLLNCQSTFSNTAISTLWSTAVEKKETKSLLDSYKARLISDLQSQLYSRVYELASSIYQDTI</sequence>
<accession>A0A1X0R6C3</accession>